<evidence type="ECO:0000256" key="5">
    <source>
        <dbReference type="SAM" id="Phobius"/>
    </source>
</evidence>
<accession>A0A1G2HHE1</accession>
<feature type="transmembrane region" description="Helical" evidence="5">
    <location>
        <begin position="23"/>
        <end position="49"/>
    </location>
</feature>
<dbReference type="GO" id="GO:0012505">
    <property type="term" value="C:endomembrane system"/>
    <property type="evidence" value="ECO:0007669"/>
    <property type="project" value="UniProtKB-SubCell"/>
</dbReference>
<dbReference type="PANTHER" id="PTHR31851">
    <property type="entry name" value="FE(2+)/MN(2+) TRANSPORTER PCL1"/>
    <property type="match status" value="1"/>
</dbReference>
<evidence type="ECO:0000256" key="2">
    <source>
        <dbReference type="ARBA" id="ARBA00022692"/>
    </source>
</evidence>
<evidence type="ECO:0000313" key="7">
    <source>
        <dbReference type="Proteomes" id="UP000176770"/>
    </source>
</evidence>
<keyword evidence="4 5" id="KW-0472">Membrane</keyword>
<feature type="transmembrane region" description="Helical" evidence="5">
    <location>
        <begin position="147"/>
        <end position="169"/>
    </location>
</feature>
<keyword evidence="3 5" id="KW-1133">Transmembrane helix</keyword>
<dbReference type="Pfam" id="PF01988">
    <property type="entry name" value="VIT1"/>
    <property type="match status" value="1"/>
</dbReference>
<evidence type="ECO:0000256" key="4">
    <source>
        <dbReference type="ARBA" id="ARBA00023136"/>
    </source>
</evidence>
<dbReference type="Proteomes" id="UP000176770">
    <property type="component" value="Unassembled WGS sequence"/>
</dbReference>
<dbReference type="STRING" id="1802165.A3F94_01960"/>
<comment type="subcellular location">
    <subcellularLocation>
        <location evidence="1">Endomembrane system</location>
        <topology evidence="1">Multi-pass membrane protein</topology>
    </subcellularLocation>
</comment>
<evidence type="ECO:0000313" key="6">
    <source>
        <dbReference type="EMBL" id="OGZ61690.1"/>
    </source>
</evidence>
<feature type="transmembrane region" description="Helical" evidence="5">
    <location>
        <begin position="209"/>
        <end position="227"/>
    </location>
</feature>
<organism evidence="6 7">
    <name type="scientific">Candidatus Spechtbacteria bacterium RIFCSPLOWO2_12_FULL_38_22</name>
    <dbReference type="NCBI Taxonomy" id="1802165"/>
    <lineage>
        <taxon>Bacteria</taxon>
        <taxon>Candidatus Spechtiibacteriota</taxon>
    </lineage>
</organism>
<comment type="caution">
    <text evidence="6">The sequence shown here is derived from an EMBL/GenBank/DDBJ whole genome shotgun (WGS) entry which is preliminary data.</text>
</comment>
<dbReference type="EMBL" id="MHOK01000019">
    <property type="protein sequence ID" value="OGZ61690.1"/>
    <property type="molecule type" value="Genomic_DNA"/>
</dbReference>
<dbReference type="GO" id="GO:0005384">
    <property type="term" value="F:manganese ion transmembrane transporter activity"/>
    <property type="evidence" value="ECO:0007669"/>
    <property type="project" value="InterPro"/>
</dbReference>
<evidence type="ECO:0000256" key="1">
    <source>
        <dbReference type="ARBA" id="ARBA00004127"/>
    </source>
</evidence>
<dbReference type="InterPro" id="IPR008217">
    <property type="entry name" value="Ccc1_fam"/>
</dbReference>
<evidence type="ECO:0000256" key="3">
    <source>
        <dbReference type="ARBA" id="ARBA00022989"/>
    </source>
</evidence>
<protein>
    <recommendedName>
        <fullName evidence="8">GMP synthase</fullName>
    </recommendedName>
</protein>
<reference evidence="6 7" key="1">
    <citation type="journal article" date="2016" name="Nat. Commun.">
        <title>Thousands of microbial genomes shed light on interconnected biogeochemical processes in an aquifer system.</title>
        <authorList>
            <person name="Anantharaman K."/>
            <person name="Brown C.T."/>
            <person name="Hug L.A."/>
            <person name="Sharon I."/>
            <person name="Castelle C.J."/>
            <person name="Probst A.J."/>
            <person name="Thomas B.C."/>
            <person name="Singh A."/>
            <person name="Wilkins M.J."/>
            <person name="Karaoz U."/>
            <person name="Brodie E.L."/>
            <person name="Williams K.H."/>
            <person name="Hubbard S.S."/>
            <person name="Banfield J.F."/>
        </authorList>
    </citation>
    <scope>NUCLEOTIDE SEQUENCE [LARGE SCALE GENOMIC DNA]</scope>
</reference>
<evidence type="ECO:0008006" key="8">
    <source>
        <dbReference type="Google" id="ProtNLM"/>
    </source>
</evidence>
<dbReference type="GO" id="GO:0030026">
    <property type="term" value="P:intracellular manganese ion homeostasis"/>
    <property type="evidence" value="ECO:0007669"/>
    <property type="project" value="InterPro"/>
</dbReference>
<gene>
    <name evidence="6" type="ORF">A3F94_01960</name>
</gene>
<proteinExistence type="predicted"/>
<feature type="transmembrane region" description="Helical" evidence="5">
    <location>
        <begin position="175"/>
        <end position="197"/>
    </location>
</feature>
<dbReference type="AlphaFoldDB" id="A0A1G2HHE1"/>
<sequence>MKAFKNFYGKYIKASVYAANDGIVTTFAVVASVVGADLSAFVILILGFANLIADGFSMATGDYLGTKSESDHFRRERELEEQLFEQSQESARKEVEQVLENKGYSKQDSQNLAEYVSKNKKFFLDFIIFERLGYIPTSHQDAIKSSLVTFMSFMVAGSMPLLPYIFWRHMNVSDIFIWASLFVGFTLFVIGAVRTFFTDKKWWVGGLEMLGAGGSAVLLAFIIGATLKRVIGLA</sequence>
<keyword evidence="2 5" id="KW-0812">Transmembrane</keyword>
<name>A0A1G2HHE1_9BACT</name>